<accession>A0A9P4MCY7</accession>
<comment type="caution">
    <text evidence="2">The sequence shown here is derived from an EMBL/GenBank/DDBJ whole genome shotgun (WGS) entry which is preliminary data.</text>
</comment>
<name>A0A9P4MCY7_9PEZI</name>
<dbReference type="EMBL" id="ML978122">
    <property type="protein sequence ID" value="KAF2102927.1"/>
    <property type="molecule type" value="Genomic_DNA"/>
</dbReference>
<feature type="compositionally biased region" description="Polar residues" evidence="1">
    <location>
        <begin position="136"/>
        <end position="145"/>
    </location>
</feature>
<proteinExistence type="predicted"/>
<gene>
    <name evidence="2" type="ORF">NA57DRAFT_52471</name>
</gene>
<organism evidence="2 3">
    <name type="scientific">Rhizodiscina lignyota</name>
    <dbReference type="NCBI Taxonomy" id="1504668"/>
    <lineage>
        <taxon>Eukaryota</taxon>
        <taxon>Fungi</taxon>
        <taxon>Dikarya</taxon>
        <taxon>Ascomycota</taxon>
        <taxon>Pezizomycotina</taxon>
        <taxon>Dothideomycetes</taxon>
        <taxon>Pleosporomycetidae</taxon>
        <taxon>Aulographales</taxon>
        <taxon>Rhizodiscinaceae</taxon>
        <taxon>Rhizodiscina</taxon>
    </lineage>
</organism>
<reference evidence="2" key="1">
    <citation type="journal article" date="2020" name="Stud. Mycol.">
        <title>101 Dothideomycetes genomes: a test case for predicting lifestyles and emergence of pathogens.</title>
        <authorList>
            <person name="Haridas S."/>
            <person name="Albert R."/>
            <person name="Binder M."/>
            <person name="Bloem J."/>
            <person name="Labutti K."/>
            <person name="Salamov A."/>
            <person name="Andreopoulos B."/>
            <person name="Baker S."/>
            <person name="Barry K."/>
            <person name="Bills G."/>
            <person name="Bluhm B."/>
            <person name="Cannon C."/>
            <person name="Castanera R."/>
            <person name="Culley D."/>
            <person name="Daum C."/>
            <person name="Ezra D."/>
            <person name="Gonzalez J."/>
            <person name="Henrissat B."/>
            <person name="Kuo A."/>
            <person name="Liang C."/>
            <person name="Lipzen A."/>
            <person name="Lutzoni F."/>
            <person name="Magnuson J."/>
            <person name="Mondo S."/>
            <person name="Nolan M."/>
            <person name="Ohm R."/>
            <person name="Pangilinan J."/>
            <person name="Park H.-J."/>
            <person name="Ramirez L."/>
            <person name="Alfaro M."/>
            <person name="Sun H."/>
            <person name="Tritt A."/>
            <person name="Yoshinaga Y."/>
            <person name="Zwiers L.-H."/>
            <person name="Turgeon B."/>
            <person name="Goodwin S."/>
            <person name="Spatafora J."/>
            <person name="Crous P."/>
            <person name="Grigoriev I."/>
        </authorList>
    </citation>
    <scope>NUCLEOTIDE SEQUENCE</scope>
    <source>
        <strain evidence="2">CBS 133067</strain>
    </source>
</reference>
<evidence type="ECO:0000256" key="1">
    <source>
        <dbReference type="SAM" id="MobiDB-lite"/>
    </source>
</evidence>
<dbReference type="OrthoDB" id="5418203at2759"/>
<evidence type="ECO:0000313" key="2">
    <source>
        <dbReference type="EMBL" id="KAF2102927.1"/>
    </source>
</evidence>
<feature type="compositionally biased region" description="Basic and acidic residues" evidence="1">
    <location>
        <begin position="175"/>
        <end position="211"/>
    </location>
</feature>
<sequence>MGSTTKDLPSNLSNLHISTAPTAIPKAKAKSKPADVADSWEDEADHDATTPTNDPSTETSEDSSPVIGLSRHSTNFDPHPPPPTPASPSAHTFSYSDLDSHERFPHLAQTTSTNSTPSTPSAQPPSRSVSARSPATGSPTASGRSTPARPDRRPDKTMATASRLIAAGLGVKAPRRTEAEREYDRVAREAERKRREKEKEEVKRAEEEKQKAKQSVWED</sequence>
<feature type="compositionally biased region" description="Low complexity" evidence="1">
    <location>
        <begin position="108"/>
        <end position="135"/>
    </location>
</feature>
<dbReference type="AlphaFoldDB" id="A0A9P4MCY7"/>
<protein>
    <submittedName>
        <fullName evidence="2">Uncharacterized protein</fullName>
    </submittedName>
</protein>
<feature type="compositionally biased region" description="Polar residues" evidence="1">
    <location>
        <begin position="1"/>
        <end position="17"/>
    </location>
</feature>
<feature type="region of interest" description="Disordered" evidence="1">
    <location>
        <begin position="1"/>
        <end position="219"/>
    </location>
</feature>
<feature type="compositionally biased region" description="Polar residues" evidence="1">
    <location>
        <begin position="49"/>
        <end position="58"/>
    </location>
</feature>
<dbReference type="Proteomes" id="UP000799772">
    <property type="component" value="Unassembled WGS sequence"/>
</dbReference>
<evidence type="ECO:0000313" key="3">
    <source>
        <dbReference type="Proteomes" id="UP000799772"/>
    </source>
</evidence>
<keyword evidence="3" id="KW-1185">Reference proteome</keyword>